<accession>A0A8J7R0E7</accession>
<sequence>MRAISAANQAALAARVLVARDFLWIVARNRSTNAPEAVGFWSDVGDVSAQVRSPDSGQVESRAFYGSGTLIAISDIPLVANITVQTVTIDLSQLDELVEQAARLYDLRQAKVEIFRGLFNPDTRQMVAPAECRFAGFVDGAPITTPSEGEAGSVRLECRSHTQEMTRSNPDTRSHASQILRSPGDDFFADAGTVGEWEVFWGRKNGKLT</sequence>
<name>A0A8J7R0E7_9HYPH</name>
<comment type="caution">
    <text evidence="1">The sequence shown here is derived from an EMBL/GenBank/DDBJ whole genome shotgun (WGS) entry which is preliminary data.</text>
</comment>
<dbReference type="Proteomes" id="UP000666240">
    <property type="component" value="Unassembled WGS sequence"/>
</dbReference>
<organism evidence="1 2">
    <name type="scientific">Tianweitania sediminis</name>
    <dbReference type="NCBI Taxonomy" id="1502156"/>
    <lineage>
        <taxon>Bacteria</taxon>
        <taxon>Pseudomonadati</taxon>
        <taxon>Pseudomonadota</taxon>
        <taxon>Alphaproteobacteria</taxon>
        <taxon>Hyphomicrobiales</taxon>
        <taxon>Phyllobacteriaceae</taxon>
        <taxon>Tianweitania</taxon>
    </lineage>
</organism>
<gene>
    <name evidence="1" type="ORF">J5Y06_13040</name>
</gene>
<dbReference type="RefSeq" id="WP_209335623.1">
    <property type="nucleotide sequence ID" value="NZ_JAGIYY010000004.1"/>
</dbReference>
<reference evidence="1" key="1">
    <citation type="submission" date="2021-03" db="EMBL/GenBank/DDBJ databases">
        <title>Genome sequencing and assembly of Tianweitania sediminis.</title>
        <authorList>
            <person name="Chhetri G."/>
        </authorList>
    </citation>
    <scope>NUCLEOTIDE SEQUENCE</scope>
    <source>
        <strain evidence="1">Z8</strain>
    </source>
</reference>
<dbReference type="EMBL" id="JAGIYY010000004">
    <property type="protein sequence ID" value="MBP0439580.1"/>
    <property type="molecule type" value="Genomic_DNA"/>
</dbReference>
<dbReference type="AlphaFoldDB" id="A0A8J7R0E7"/>
<protein>
    <submittedName>
        <fullName evidence="1">Uncharacterized protein</fullName>
    </submittedName>
</protein>
<keyword evidence="2" id="KW-1185">Reference proteome</keyword>
<evidence type="ECO:0000313" key="1">
    <source>
        <dbReference type="EMBL" id="MBP0439580.1"/>
    </source>
</evidence>
<proteinExistence type="predicted"/>
<evidence type="ECO:0000313" key="2">
    <source>
        <dbReference type="Proteomes" id="UP000666240"/>
    </source>
</evidence>